<dbReference type="SUPFAM" id="SSF52540">
    <property type="entry name" value="P-loop containing nucleoside triphosphate hydrolases"/>
    <property type="match status" value="1"/>
</dbReference>
<dbReference type="GO" id="GO:0004385">
    <property type="term" value="F:GMP kinase activity"/>
    <property type="evidence" value="ECO:0007669"/>
    <property type="project" value="UniProtKB-EC"/>
</dbReference>
<accession>A0A381N9N2</accession>
<name>A0A381N9N2_9ZZZZ</name>
<organism evidence="14">
    <name type="scientific">marine metagenome</name>
    <dbReference type="NCBI Taxonomy" id="408172"/>
    <lineage>
        <taxon>unclassified sequences</taxon>
        <taxon>metagenomes</taxon>
        <taxon>ecological metagenomes</taxon>
    </lineage>
</organism>
<evidence type="ECO:0000256" key="1">
    <source>
        <dbReference type="ARBA" id="ARBA00003531"/>
    </source>
</evidence>
<keyword evidence="8" id="KW-0547">Nucleotide-binding</keyword>
<evidence type="ECO:0000256" key="6">
    <source>
        <dbReference type="ARBA" id="ARBA00022490"/>
    </source>
</evidence>
<keyword evidence="10" id="KW-0067">ATP-binding</keyword>
<evidence type="ECO:0000256" key="9">
    <source>
        <dbReference type="ARBA" id="ARBA00022777"/>
    </source>
</evidence>
<dbReference type="PROSITE" id="PS50052">
    <property type="entry name" value="GUANYLATE_KINASE_2"/>
    <property type="match status" value="1"/>
</dbReference>
<comment type="function">
    <text evidence="1">Essential for recycling GMP and indirectly, cGMP.</text>
</comment>
<protein>
    <recommendedName>
        <fullName evidence="5">Guanylate kinase</fullName>
        <ecNumber evidence="4">2.7.4.8</ecNumber>
    </recommendedName>
    <alternativeName>
        <fullName evidence="11">GMP kinase</fullName>
    </alternativeName>
</protein>
<feature type="domain" description="Guanylate kinase-like" evidence="13">
    <location>
        <begin position="6"/>
        <end position="184"/>
    </location>
</feature>
<dbReference type="FunFam" id="3.30.63.10:FF:000005">
    <property type="entry name" value="Guanylate kinase"/>
    <property type="match status" value="1"/>
</dbReference>
<dbReference type="GO" id="GO:0005829">
    <property type="term" value="C:cytosol"/>
    <property type="evidence" value="ECO:0007669"/>
    <property type="project" value="TreeGrafter"/>
</dbReference>
<evidence type="ECO:0000259" key="13">
    <source>
        <dbReference type="PROSITE" id="PS50052"/>
    </source>
</evidence>
<gene>
    <name evidence="14" type="ORF">METZ01_LOCUS4174</name>
</gene>
<dbReference type="EMBL" id="UINC01000218">
    <property type="protein sequence ID" value="SUZ51320.1"/>
    <property type="molecule type" value="Genomic_DNA"/>
</dbReference>
<dbReference type="PANTHER" id="PTHR23117">
    <property type="entry name" value="GUANYLATE KINASE-RELATED"/>
    <property type="match status" value="1"/>
</dbReference>
<evidence type="ECO:0000256" key="10">
    <source>
        <dbReference type="ARBA" id="ARBA00022840"/>
    </source>
</evidence>
<dbReference type="SMART" id="SM00072">
    <property type="entry name" value="GuKc"/>
    <property type="match status" value="1"/>
</dbReference>
<evidence type="ECO:0000256" key="3">
    <source>
        <dbReference type="ARBA" id="ARBA00005790"/>
    </source>
</evidence>
<dbReference type="InterPro" id="IPR020590">
    <property type="entry name" value="Guanylate_kinase_CS"/>
</dbReference>
<reference evidence="14" key="1">
    <citation type="submission" date="2018-05" db="EMBL/GenBank/DDBJ databases">
        <authorList>
            <person name="Lanie J.A."/>
            <person name="Ng W.-L."/>
            <person name="Kazmierczak K.M."/>
            <person name="Andrzejewski T.M."/>
            <person name="Davidsen T.M."/>
            <person name="Wayne K.J."/>
            <person name="Tettelin H."/>
            <person name="Glass J.I."/>
            <person name="Rusch D."/>
            <person name="Podicherti R."/>
            <person name="Tsui H.-C.T."/>
            <person name="Winkler M.E."/>
        </authorList>
    </citation>
    <scope>NUCLEOTIDE SEQUENCE</scope>
</reference>
<dbReference type="GO" id="GO:0005524">
    <property type="term" value="F:ATP binding"/>
    <property type="evidence" value="ECO:0007669"/>
    <property type="project" value="UniProtKB-KW"/>
</dbReference>
<dbReference type="CDD" id="cd00071">
    <property type="entry name" value="GMPK"/>
    <property type="match status" value="1"/>
</dbReference>
<sequence>MNNNTPHLIVISAPSGTGKTTISKALLESNNNMVVSVSYTTRTKRTNELDGEDYSFVSSAIFESMIANGDFLEHAKVFGNYYGTPKKEVNEQLTSGQNVILEIDWQGAMQVKQKVPDCLLIFLLPPSKNELMIRLQKRGTDSNEQIKMRFDQALNDIKQFEQFDQVFINKDVNTTVNQILAFLEKPAVGKTGLPKDVLSIIKGFEQGL</sequence>
<comment type="catalytic activity">
    <reaction evidence="12">
        <text>GMP + ATP = GDP + ADP</text>
        <dbReference type="Rhea" id="RHEA:20780"/>
        <dbReference type="ChEBI" id="CHEBI:30616"/>
        <dbReference type="ChEBI" id="CHEBI:58115"/>
        <dbReference type="ChEBI" id="CHEBI:58189"/>
        <dbReference type="ChEBI" id="CHEBI:456216"/>
        <dbReference type="EC" id="2.7.4.8"/>
    </reaction>
</comment>
<dbReference type="PANTHER" id="PTHR23117:SF13">
    <property type="entry name" value="GUANYLATE KINASE"/>
    <property type="match status" value="1"/>
</dbReference>
<dbReference type="AlphaFoldDB" id="A0A381N9N2"/>
<proteinExistence type="inferred from homology"/>
<evidence type="ECO:0000256" key="11">
    <source>
        <dbReference type="ARBA" id="ARBA00030128"/>
    </source>
</evidence>
<dbReference type="InterPro" id="IPR008144">
    <property type="entry name" value="Guanylate_kin-like_dom"/>
</dbReference>
<evidence type="ECO:0000256" key="2">
    <source>
        <dbReference type="ARBA" id="ARBA00004496"/>
    </source>
</evidence>
<evidence type="ECO:0000313" key="14">
    <source>
        <dbReference type="EMBL" id="SUZ51320.1"/>
    </source>
</evidence>
<evidence type="ECO:0000256" key="7">
    <source>
        <dbReference type="ARBA" id="ARBA00022679"/>
    </source>
</evidence>
<dbReference type="EC" id="2.7.4.8" evidence="4"/>
<dbReference type="NCBIfam" id="TIGR03263">
    <property type="entry name" value="guanyl_kin"/>
    <property type="match status" value="1"/>
</dbReference>
<dbReference type="InterPro" id="IPR008145">
    <property type="entry name" value="GK/Ca_channel_bsu"/>
</dbReference>
<dbReference type="InterPro" id="IPR027417">
    <property type="entry name" value="P-loop_NTPase"/>
</dbReference>
<evidence type="ECO:0000256" key="8">
    <source>
        <dbReference type="ARBA" id="ARBA00022741"/>
    </source>
</evidence>
<dbReference type="InterPro" id="IPR017665">
    <property type="entry name" value="Guanylate_kinase"/>
</dbReference>
<comment type="subcellular location">
    <subcellularLocation>
        <location evidence="2">Cytoplasm</location>
    </subcellularLocation>
</comment>
<dbReference type="Gene3D" id="3.30.63.10">
    <property type="entry name" value="Guanylate Kinase phosphate binding domain"/>
    <property type="match status" value="1"/>
</dbReference>
<evidence type="ECO:0000256" key="5">
    <source>
        <dbReference type="ARBA" id="ARBA00016296"/>
    </source>
</evidence>
<keyword evidence="9" id="KW-0418">Kinase</keyword>
<comment type="similarity">
    <text evidence="3">Belongs to the guanylate kinase family.</text>
</comment>
<dbReference type="PROSITE" id="PS00856">
    <property type="entry name" value="GUANYLATE_KINASE_1"/>
    <property type="match status" value="1"/>
</dbReference>
<dbReference type="Pfam" id="PF00625">
    <property type="entry name" value="Guanylate_kin"/>
    <property type="match status" value="1"/>
</dbReference>
<keyword evidence="7" id="KW-0808">Transferase</keyword>
<evidence type="ECO:0000256" key="4">
    <source>
        <dbReference type="ARBA" id="ARBA00012961"/>
    </source>
</evidence>
<keyword evidence="6" id="KW-0963">Cytoplasm</keyword>
<dbReference type="Gene3D" id="3.40.50.300">
    <property type="entry name" value="P-loop containing nucleotide triphosphate hydrolases"/>
    <property type="match status" value="1"/>
</dbReference>
<dbReference type="HAMAP" id="MF_00328">
    <property type="entry name" value="Guanylate_kinase"/>
    <property type="match status" value="1"/>
</dbReference>
<evidence type="ECO:0000256" key="12">
    <source>
        <dbReference type="ARBA" id="ARBA00048594"/>
    </source>
</evidence>